<keyword evidence="3" id="KW-1185">Reference proteome</keyword>
<evidence type="ECO:0000256" key="1">
    <source>
        <dbReference type="SAM" id="MobiDB-lite"/>
    </source>
</evidence>
<organism evidence="2 3">
    <name type="scientific">Prunus yedoensis var. nudiflora</name>
    <dbReference type="NCBI Taxonomy" id="2094558"/>
    <lineage>
        <taxon>Eukaryota</taxon>
        <taxon>Viridiplantae</taxon>
        <taxon>Streptophyta</taxon>
        <taxon>Embryophyta</taxon>
        <taxon>Tracheophyta</taxon>
        <taxon>Spermatophyta</taxon>
        <taxon>Magnoliopsida</taxon>
        <taxon>eudicotyledons</taxon>
        <taxon>Gunneridae</taxon>
        <taxon>Pentapetalae</taxon>
        <taxon>rosids</taxon>
        <taxon>fabids</taxon>
        <taxon>Rosales</taxon>
        <taxon>Rosaceae</taxon>
        <taxon>Amygdaloideae</taxon>
        <taxon>Amygdaleae</taxon>
        <taxon>Prunus</taxon>
    </lineage>
</organism>
<sequence>MYLLAAGLFQEVKHPITNKTSPCLSLNDDLLVAGMFQEVKHPAMNKTSPCLSLNDDSSGNTSNKTAAKDGLPCPPSI</sequence>
<evidence type="ECO:0000313" key="2">
    <source>
        <dbReference type="EMBL" id="PQM32584.1"/>
    </source>
</evidence>
<dbReference type="Proteomes" id="UP000250321">
    <property type="component" value="Unassembled WGS sequence"/>
</dbReference>
<name>A0A314U813_PRUYE</name>
<comment type="caution">
    <text evidence="2">The sequence shown here is derived from an EMBL/GenBank/DDBJ whole genome shotgun (WGS) entry which is preliminary data.</text>
</comment>
<proteinExistence type="predicted"/>
<gene>
    <name evidence="2" type="ORF">Pyn_10222</name>
</gene>
<feature type="region of interest" description="Disordered" evidence="1">
    <location>
        <begin position="50"/>
        <end position="77"/>
    </location>
</feature>
<evidence type="ECO:0000313" key="3">
    <source>
        <dbReference type="Proteomes" id="UP000250321"/>
    </source>
</evidence>
<dbReference type="AlphaFoldDB" id="A0A314U813"/>
<reference evidence="2 3" key="1">
    <citation type="submission" date="2018-02" db="EMBL/GenBank/DDBJ databases">
        <title>Draft genome of wild Prunus yedoensis var. nudiflora.</title>
        <authorList>
            <person name="Baek S."/>
            <person name="Kim J.-H."/>
            <person name="Choi K."/>
            <person name="Kim G.-B."/>
            <person name="Cho A."/>
            <person name="Jang H."/>
            <person name="Shin C.-H."/>
            <person name="Yu H.-J."/>
            <person name="Mun J.-H."/>
        </authorList>
    </citation>
    <scope>NUCLEOTIDE SEQUENCE [LARGE SCALE GENOMIC DNA]</scope>
    <source>
        <strain evidence="3">cv. Jeju island</strain>
        <tissue evidence="2">Leaf</tissue>
    </source>
</reference>
<protein>
    <submittedName>
        <fullName evidence="2">Uncharacterized protein</fullName>
    </submittedName>
</protein>
<accession>A0A314U813</accession>
<feature type="compositionally biased region" description="Polar residues" evidence="1">
    <location>
        <begin position="50"/>
        <end position="65"/>
    </location>
</feature>
<dbReference type="EMBL" id="PJQY01004008">
    <property type="protein sequence ID" value="PQM32584.1"/>
    <property type="molecule type" value="Genomic_DNA"/>
</dbReference>